<protein>
    <submittedName>
        <fullName evidence="2">Uncharacterized protein</fullName>
    </submittedName>
</protein>
<dbReference type="eggNOG" id="ENOG502TBGC">
    <property type="taxonomic scope" value="Eukaryota"/>
</dbReference>
<dbReference type="OrthoDB" id="7882699at2759"/>
<reference evidence="2 3" key="1">
    <citation type="journal article" date="2007" name="Nature">
        <title>Evolution of genes and genomes on the Drosophila phylogeny.</title>
        <authorList>
            <consortium name="Drosophila 12 Genomes Consortium"/>
            <person name="Clark A.G."/>
            <person name="Eisen M.B."/>
            <person name="Smith D.R."/>
            <person name="Bergman C.M."/>
            <person name="Oliver B."/>
            <person name="Markow T.A."/>
            <person name="Kaufman T.C."/>
            <person name="Kellis M."/>
            <person name="Gelbart W."/>
            <person name="Iyer V.N."/>
            <person name="Pollard D.A."/>
            <person name="Sackton T.B."/>
            <person name="Larracuente A.M."/>
            <person name="Singh N.D."/>
            <person name="Abad J.P."/>
            <person name="Abt D.N."/>
            <person name="Adryan B."/>
            <person name="Aguade M."/>
            <person name="Akashi H."/>
            <person name="Anderson W.W."/>
            <person name="Aquadro C.F."/>
            <person name="Ardell D.H."/>
            <person name="Arguello R."/>
            <person name="Artieri C.G."/>
            <person name="Barbash D.A."/>
            <person name="Barker D."/>
            <person name="Barsanti P."/>
            <person name="Batterham P."/>
            <person name="Batzoglou S."/>
            <person name="Begun D."/>
            <person name="Bhutkar A."/>
            <person name="Blanco E."/>
            <person name="Bosak S.A."/>
            <person name="Bradley R.K."/>
            <person name="Brand A.D."/>
            <person name="Brent M.R."/>
            <person name="Brooks A.N."/>
            <person name="Brown R.H."/>
            <person name="Butlin R.K."/>
            <person name="Caggese C."/>
            <person name="Calvi B.R."/>
            <person name="Bernardo de Carvalho A."/>
            <person name="Caspi A."/>
            <person name="Castrezana S."/>
            <person name="Celniker S.E."/>
            <person name="Chang J.L."/>
            <person name="Chapple C."/>
            <person name="Chatterji S."/>
            <person name="Chinwalla A."/>
            <person name="Civetta A."/>
            <person name="Clifton S.W."/>
            <person name="Comeron J.M."/>
            <person name="Costello J.C."/>
            <person name="Coyne J.A."/>
            <person name="Daub J."/>
            <person name="David R.G."/>
            <person name="Delcher A.L."/>
            <person name="Delehaunty K."/>
            <person name="Do C.B."/>
            <person name="Ebling H."/>
            <person name="Edwards K."/>
            <person name="Eickbush T."/>
            <person name="Evans J.D."/>
            <person name="Filipski A."/>
            <person name="Findeiss S."/>
            <person name="Freyhult E."/>
            <person name="Fulton L."/>
            <person name="Fulton R."/>
            <person name="Garcia A.C."/>
            <person name="Gardiner A."/>
            <person name="Garfield D.A."/>
            <person name="Garvin B.E."/>
            <person name="Gibson G."/>
            <person name="Gilbert D."/>
            <person name="Gnerre S."/>
            <person name="Godfrey J."/>
            <person name="Good R."/>
            <person name="Gotea V."/>
            <person name="Gravely B."/>
            <person name="Greenberg A.J."/>
            <person name="Griffiths-Jones S."/>
            <person name="Gross S."/>
            <person name="Guigo R."/>
            <person name="Gustafson E.A."/>
            <person name="Haerty W."/>
            <person name="Hahn M.W."/>
            <person name="Halligan D.L."/>
            <person name="Halpern A.L."/>
            <person name="Halter G.M."/>
            <person name="Han M.V."/>
            <person name="Heger A."/>
            <person name="Hillier L."/>
            <person name="Hinrichs A.S."/>
            <person name="Holmes I."/>
            <person name="Hoskins R.A."/>
            <person name="Hubisz M.J."/>
            <person name="Hultmark D."/>
            <person name="Huntley M.A."/>
            <person name="Jaffe D.B."/>
            <person name="Jagadeeshan S."/>
            <person name="Jeck W.R."/>
            <person name="Johnson J."/>
            <person name="Jones C.D."/>
            <person name="Jordan W.C."/>
            <person name="Karpen G.H."/>
            <person name="Kataoka E."/>
            <person name="Keightley P.D."/>
            <person name="Kheradpour P."/>
            <person name="Kirkness E.F."/>
            <person name="Koerich L.B."/>
            <person name="Kristiansen K."/>
            <person name="Kudrna D."/>
            <person name="Kulathinal R.J."/>
            <person name="Kumar S."/>
            <person name="Kwok R."/>
            <person name="Lander E."/>
            <person name="Langley C.H."/>
            <person name="Lapoint R."/>
            <person name="Lazzaro B.P."/>
            <person name="Lee S.J."/>
            <person name="Levesque L."/>
            <person name="Li R."/>
            <person name="Lin C.F."/>
            <person name="Lin M.F."/>
            <person name="Lindblad-Toh K."/>
            <person name="Llopart A."/>
            <person name="Long M."/>
            <person name="Low L."/>
            <person name="Lozovsky E."/>
            <person name="Lu J."/>
            <person name="Luo M."/>
            <person name="Machado C.A."/>
            <person name="Makalowski W."/>
            <person name="Marzo M."/>
            <person name="Matsuda M."/>
            <person name="Matzkin L."/>
            <person name="McAllister B."/>
            <person name="McBride C.S."/>
            <person name="McKernan B."/>
            <person name="McKernan K."/>
            <person name="Mendez-Lago M."/>
            <person name="Minx P."/>
            <person name="Mollenhauer M.U."/>
            <person name="Montooth K."/>
            <person name="Mount S.M."/>
            <person name="Mu X."/>
            <person name="Myers E."/>
            <person name="Negre B."/>
            <person name="Newfeld S."/>
            <person name="Nielsen R."/>
            <person name="Noor M.A."/>
            <person name="O'Grady P."/>
            <person name="Pachter L."/>
            <person name="Papaceit M."/>
            <person name="Parisi M.J."/>
            <person name="Parisi M."/>
            <person name="Parts L."/>
            <person name="Pedersen J.S."/>
            <person name="Pesole G."/>
            <person name="Phillippy A.M."/>
            <person name="Ponting C.P."/>
            <person name="Pop M."/>
            <person name="Porcelli D."/>
            <person name="Powell J.R."/>
            <person name="Prohaska S."/>
            <person name="Pruitt K."/>
            <person name="Puig M."/>
            <person name="Quesneville H."/>
            <person name="Ram K.R."/>
            <person name="Rand D."/>
            <person name="Rasmussen M.D."/>
            <person name="Reed L.K."/>
            <person name="Reenan R."/>
            <person name="Reily A."/>
            <person name="Remington K.A."/>
            <person name="Rieger T.T."/>
            <person name="Ritchie M.G."/>
            <person name="Robin C."/>
            <person name="Rogers Y.H."/>
            <person name="Rohde C."/>
            <person name="Rozas J."/>
            <person name="Rubenfield M.J."/>
            <person name="Ruiz A."/>
            <person name="Russo S."/>
            <person name="Salzberg S.L."/>
            <person name="Sanchez-Gracia A."/>
            <person name="Saranga D.J."/>
            <person name="Sato H."/>
            <person name="Schaeffer S.W."/>
            <person name="Schatz M.C."/>
            <person name="Schlenke T."/>
            <person name="Schwartz R."/>
            <person name="Segarra C."/>
            <person name="Singh R.S."/>
            <person name="Sirot L."/>
            <person name="Sirota M."/>
            <person name="Sisneros N.B."/>
            <person name="Smith C.D."/>
            <person name="Smith T.F."/>
            <person name="Spieth J."/>
            <person name="Stage D.E."/>
            <person name="Stark A."/>
            <person name="Stephan W."/>
            <person name="Strausberg R.L."/>
            <person name="Strempel S."/>
            <person name="Sturgill D."/>
            <person name="Sutton G."/>
            <person name="Sutton G.G."/>
            <person name="Tao W."/>
            <person name="Teichmann S."/>
            <person name="Tobari Y.N."/>
            <person name="Tomimura Y."/>
            <person name="Tsolas J.M."/>
            <person name="Valente V.L."/>
            <person name="Venter E."/>
            <person name="Venter J.C."/>
            <person name="Vicario S."/>
            <person name="Vieira F.G."/>
            <person name="Vilella A.J."/>
            <person name="Villasante A."/>
            <person name="Walenz B."/>
            <person name="Wang J."/>
            <person name="Wasserman M."/>
            <person name="Watts T."/>
            <person name="Wilson D."/>
            <person name="Wilson R.K."/>
            <person name="Wing R.A."/>
            <person name="Wolfner M.F."/>
            <person name="Wong A."/>
            <person name="Wong G.K."/>
            <person name="Wu C.I."/>
            <person name="Wu G."/>
            <person name="Yamamoto D."/>
            <person name="Yang H.P."/>
            <person name="Yang S.P."/>
            <person name="Yorke J.A."/>
            <person name="Yoshida K."/>
            <person name="Zdobnov E."/>
            <person name="Zhang P."/>
            <person name="Zhang Y."/>
            <person name="Zimin A.V."/>
            <person name="Baldwin J."/>
            <person name="Abdouelleil A."/>
            <person name="Abdulkadir J."/>
            <person name="Abebe A."/>
            <person name="Abera B."/>
            <person name="Abreu J."/>
            <person name="Acer S.C."/>
            <person name="Aftuck L."/>
            <person name="Alexander A."/>
            <person name="An P."/>
            <person name="Anderson E."/>
            <person name="Anderson S."/>
            <person name="Arachi H."/>
            <person name="Azer M."/>
            <person name="Bachantsang P."/>
            <person name="Barry A."/>
            <person name="Bayul T."/>
            <person name="Berlin A."/>
            <person name="Bessette D."/>
            <person name="Bloom T."/>
            <person name="Blye J."/>
            <person name="Boguslavskiy L."/>
            <person name="Bonnet C."/>
            <person name="Boukhgalter B."/>
            <person name="Bourzgui I."/>
            <person name="Brown A."/>
            <person name="Cahill P."/>
            <person name="Channer S."/>
            <person name="Cheshatsang Y."/>
            <person name="Chuda L."/>
            <person name="Citroen M."/>
            <person name="Collymore A."/>
            <person name="Cooke P."/>
            <person name="Costello M."/>
            <person name="D'Aco K."/>
            <person name="Daza R."/>
            <person name="De Haan G."/>
            <person name="DeGray S."/>
            <person name="DeMaso C."/>
            <person name="Dhargay N."/>
            <person name="Dooley K."/>
            <person name="Dooley E."/>
            <person name="Doricent M."/>
            <person name="Dorje P."/>
            <person name="Dorjee K."/>
            <person name="Dupes A."/>
            <person name="Elong R."/>
            <person name="Falk J."/>
            <person name="Farina A."/>
            <person name="Faro S."/>
            <person name="Ferguson D."/>
            <person name="Fisher S."/>
            <person name="Foley C.D."/>
            <person name="Franke A."/>
            <person name="Friedrich D."/>
            <person name="Gadbois L."/>
            <person name="Gearin G."/>
            <person name="Gearin C.R."/>
            <person name="Giannoukos G."/>
            <person name="Goode T."/>
            <person name="Graham J."/>
            <person name="Grandbois E."/>
            <person name="Grewal S."/>
            <person name="Gyaltsen K."/>
            <person name="Hafez N."/>
            <person name="Hagos B."/>
            <person name="Hall J."/>
            <person name="Henson C."/>
            <person name="Hollinger A."/>
            <person name="Honan T."/>
            <person name="Huard M.D."/>
            <person name="Hughes L."/>
            <person name="Hurhula B."/>
            <person name="Husby M.E."/>
            <person name="Kamat A."/>
            <person name="Kanga B."/>
            <person name="Kashin S."/>
            <person name="Khazanovich D."/>
            <person name="Kisner P."/>
            <person name="Lance K."/>
            <person name="Lara M."/>
            <person name="Lee W."/>
            <person name="Lennon N."/>
            <person name="Letendre F."/>
            <person name="LeVine R."/>
            <person name="Lipovsky A."/>
            <person name="Liu X."/>
            <person name="Liu J."/>
            <person name="Liu S."/>
            <person name="Lokyitsang T."/>
            <person name="Lokyitsang Y."/>
            <person name="Lubonja R."/>
            <person name="Lui A."/>
            <person name="MacDonald P."/>
            <person name="Magnisalis V."/>
            <person name="Maru K."/>
            <person name="Matthews C."/>
            <person name="McCusker W."/>
            <person name="McDonough S."/>
            <person name="Mehta T."/>
            <person name="Meldrim J."/>
            <person name="Meneus L."/>
            <person name="Mihai O."/>
            <person name="Mihalev A."/>
            <person name="Mihova T."/>
            <person name="Mittelman R."/>
            <person name="Mlenga V."/>
            <person name="Montmayeur A."/>
            <person name="Mulrain L."/>
            <person name="Navidi A."/>
            <person name="Naylor J."/>
            <person name="Negash T."/>
            <person name="Nguyen T."/>
            <person name="Nguyen N."/>
            <person name="Nicol R."/>
            <person name="Norbu C."/>
            <person name="Norbu N."/>
            <person name="Novod N."/>
            <person name="O'Neill B."/>
            <person name="Osman S."/>
            <person name="Markiewicz E."/>
            <person name="Oyono O.L."/>
            <person name="Patti C."/>
            <person name="Phunkhang P."/>
            <person name="Pierre F."/>
            <person name="Priest M."/>
            <person name="Raghuraman S."/>
            <person name="Rege F."/>
            <person name="Reyes R."/>
            <person name="Rise C."/>
            <person name="Rogov P."/>
            <person name="Ross K."/>
            <person name="Ryan E."/>
            <person name="Settipalli S."/>
            <person name="Shea T."/>
            <person name="Sherpa N."/>
            <person name="Shi L."/>
            <person name="Shih D."/>
            <person name="Sparrow T."/>
            <person name="Spaulding J."/>
            <person name="Stalker J."/>
            <person name="Stange-Thomann N."/>
            <person name="Stavropoulos S."/>
            <person name="Stone C."/>
            <person name="Strader C."/>
            <person name="Tesfaye S."/>
            <person name="Thomson T."/>
            <person name="Thoulutsang Y."/>
            <person name="Thoulutsang D."/>
            <person name="Topham K."/>
            <person name="Topping I."/>
            <person name="Tsamla T."/>
            <person name="Vassiliev H."/>
            <person name="Vo A."/>
            <person name="Wangchuk T."/>
            <person name="Wangdi T."/>
            <person name="Weiand M."/>
            <person name="Wilkinson J."/>
            <person name="Wilson A."/>
            <person name="Yadav S."/>
            <person name="Young G."/>
            <person name="Yu Q."/>
            <person name="Zembek L."/>
            <person name="Zhong D."/>
            <person name="Zimmer A."/>
            <person name="Zwirko Z."/>
            <person name="Jaffe D.B."/>
            <person name="Alvarez P."/>
            <person name="Brockman W."/>
            <person name="Butler J."/>
            <person name="Chin C."/>
            <person name="Gnerre S."/>
            <person name="Grabherr M."/>
            <person name="Kleber M."/>
            <person name="Mauceli E."/>
            <person name="MacCallum I."/>
        </authorList>
    </citation>
    <scope>NUCLEOTIDE SEQUENCE [LARGE SCALE GENOMIC DNA]</scope>
    <source>
        <strain evidence="3">Tucson 14024-0371.13</strain>
    </source>
</reference>
<feature type="chain" id="PRO_5002794135" evidence="1">
    <location>
        <begin position="23"/>
        <end position="118"/>
    </location>
</feature>
<dbReference type="OMA" id="MIYQRIT"/>
<evidence type="ECO:0000313" key="3">
    <source>
        <dbReference type="Proteomes" id="UP000007801"/>
    </source>
</evidence>
<sequence>MNYLKIIAYFLIITVAENGAQPLSIGGQMDTEAMTKTTTRPKLIIEETEPMMYHFITEHRPTSLGQNYYLKPGQLVGTFTLNSGSLQVRHDENDGKPVASKQNILFVAYAKDVPQKSK</sequence>
<dbReference type="Proteomes" id="UP000007801">
    <property type="component" value="Unassembled WGS sequence"/>
</dbReference>
<gene>
    <name evidence="2" type="primary">Dana\GF19241</name>
    <name evidence="2" type="synonym">dana_GLEANR_20954</name>
    <name evidence="2" type="ORF">GF19241</name>
</gene>
<accession>B3MZU4</accession>
<dbReference type="InParanoid" id="B3MZU4"/>
<dbReference type="PhylomeDB" id="B3MZU4"/>
<organism evidence="2 3">
    <name type="scientific">Drosophila ananassae</name>
    <name type="common">Fruit fly</name>
    <dbReference type="NCBI Taxonomy" id="7217"/>
    <lineage>
        <taxon>Eukaryota</taxon>
        <taxon>Metazoa</taxon>
        <taxon>Ecdysozoa</taxon>
        <taxon>Arthropoda</taxon>
        <taxon>Hexapoda</taxon>
        <taxon>Insecta</taxon>
        <taxon>Pterygota</taxon>
        <taxon>Neoptera</taxon>
        <taxon>Endopterygota</taxon>
        <taxon>Diptera</taxon>
        <taxon>Brachycera</taxon>
        <taxon>Muscomorpha</taxon>
        <taxon>Ephydroidea</taxon>
        <taxon>Drosophilidae</taxon>
        <taxon>Drosophila</taxon>
        <taxon>Sophophora</taxon>
    </lineage>
</organism>
<evidence type="ECO:0000256" key="1">
    <source>
        <dbReference type="SAM" id="SignalP"/>
    </source>
</evidence>
<dbReference type="GeneID" id="6502003"/>
<keyword evidence="3" id="KW-1185">Reference proteome</keyword>
<dbReference type="EMBL" id="CH902635">
    <property type="protein sequence ID" value="EDV33895.1"/>
    <property type="molecule type" value="Genomic_DNA"/>
</dbReference>
<feature type="signal peptide" evidence="1">
    <location>
        <begin position="1"/>
        <end position="22"/>
    </location>
</feature>
<dbReference type="AlphaFoldDB" id="B3MZU4"/>
<dbReference type="HOGENOM" id="CLU_167783_0_0_1"/>
<evidence type="ECO:0000313" key="2">
    <source>
        <dbReference type="EMBL" id="EDV33895.1"/>
    </source>
</evidence>
<proteinExistence type="predicted"/>
<dbReference type="KEGG" id="dan:6502003"/>
<name>B3MZU4_DROAN</name>
<keyword evidence="1" id="KW-0732">Signal</keyword>